<evidence type="ECO:0000313" key="3">
    <source>
        <dbReference type="WBParaSite" id="EVEC_0000873201-mRNA-1"/>
    </source>
</evidence>
<protein>
    <submittedName>
        <fullName evidence="3">Cytochrome c domain-containing protein</fullName>
    </submittedName>
</protein>
<evidence type="ECO:0000313" key="1">
    <source>
        <dbReference type="EMBL" id="VDD93465.1"/>
    </source>
</evidence>
<reference evidence="1 2" key="2">
    <citation type="submission" date="2018-10" db="EMBL/GenBank/DDBJ databases">
        <authorList>
            <consortium name="Pathogen Informatics"/>
        </authorList>
    </citation>
    <scope>NUCLEOTIDE SEQUENCE [LARGE SCALE GENOMIC DNA]</scope>
</reference>
<reference evidence="3" key="1">
    <citation type="submission" date="2017-02" db="UniProtKB">
        <authorList>
            <consortium name="WormBaseParasite"/>
        </authorList>
    </citation>
    <scope>IDENTIFICATION</scope>
</reference>
<name>A0A0N4VDP1_ENTVE</name>
<gene>
    <name evidence="1" type="ORF">EVEC_LOCUS8216</name>
</gene>
<organism evidence="3">
    <name type="scientific">Enterobius vermicularis</name>
    <name type="common">Human pinworm</name>
    <dbReference type="NCBI Taxonomy" id="51028"/>
    <lineage>
        <taxon>Eukaryota</taxon>
        <taxon>Metazoa</taxon>
        <taxon>Ecdysozoa</taxon>
        <taxon>Nematoda</taxon>
        <taxon>Chromadorea</taxon>
        <taxon>Rhabditida</taxon>
        <taxon>Spirurina</taxon>
        <taxon>Oxyuridomorpha</taxon>
        <taxon>Oxyuroidea</taxon>
        <taxon>Oxyuridae</taxon>
        <taxon>Enterobius</taxon>
    </lineage>
</organism>
<proteinExistence type="predicted"/>
<accession>A0A0N4VDP1</accession>
<keyword evidence="2" id="KW-1185">Reference proteome</keyword>
<dbReference type="EMBL" id="UXUI01009319">
    <property type="protein sequence ID" value="VDD93465.1"/>
    <property type="molecule type" value="Genomic_DNA"/>
</dbReference>
<sequence>MPAGHFRKIAMIEPAMELSDGDIKEILYFLNGSILAKENLGQPSQGRYSSIGFSNDAYMGDDTVLECVFDPQGHGSVFISYNGASSNRQLLEASKIVLKNKKAAIQDGKMVCSVEFLPREVQKVPASERKKIHDLNSKGYMIQYAKGLADPHTLEKQSHGMVEGDEFYPWSTTRRVRFCENCSDKLTIVTEMQQ</sequence>
<dbReference type="WBParaSite" id="EVEC_0000873201-mRNA-1">
    <property type="protein sequence ID" value="EVEC_0000873201-mRNA-1"/>
    <property type="gene ID" value="EVEC_0000873201"/>
</dbReference>
<dbReference type="OrthoDB" id="6372137at2759"/>
<evidence type="ECO:0000313" key="2">
    <source>
        <dbReference type="Proteomes" id="UP000274131"/>
    </source>
</evidence>
<dbReference type="AlphaFoldDB" id="A0A0N4VDP1"/>
<dbReference type="Proteomes" id="UP000274131">
    <property type="component" value="Unassembled WGS sequence"/>
</dbReference>
<dbReference type="STRING" id="51028.A0A0N4VDP1"/>